<feature type="non-terminal residue" evidence="2">
    <location>
        <position position="111"/>
    </location>
</feature>
<feature type="compositionally biased region" description="Basic and acidic residues" evidence="1">
    <location>
        <begin position="66"/>
        <end position="93"/>
    </location>
</feature>
<dbReference type="AlphaFoldDB" id="A0A699WZ96"/>
<reference evidence="2" key="1">
    <citation type="journal article" date="2019" name="Sci. Rep.">
        <title>Draft genome of Tanacetum cinerariifolium, the natural source of mosquito coil.</title>
        <authorList>
            <person name="Yamashiro T."/>
            <person name="Shiraishi A."/>
            <person name="Satake H."/>
            <person name="Nakayama K."/>
        </authorList>
    </citation>
    <scope>NUCLEOTIDE SEQUENCE</scope>
</reference>
<organism evidence="2">
    <name type="scientific">Tanacetum cinerariifolium</name>
    <name type="common">Dalmatian daisy</name>
    <name type="synonym">Chrysanthemum cinerariifolium</name>
    <dbReference type="NCBI Taxonomy" id="118510"/>
    <lineage>
        <taxon>Eukaryota</taxon>
        <taxon>Viridiplantae</taxon>
        <taxon>Streptophyta</taxon>
        <taxon>Embryophyta</taxon>
        <taxon>Tracheophyta</taxon>
        <taxon>Spermatophyta</taxon>
        <taxon>Magnoliopsida</taxon>
        <taxon>eudicotyledons</taxon>
        <taxon>Gunneridae</taxon>
        <taxon>Pentapetalae</taxon>
        <taxon>asterids</taxon>
        <taxon>campanulids</taxon>
        <taxon>Asterales</taxon>
        <taxon>Asteraceae</taxon>
        <taxon>Asteroideae</taxon>
        <taxon>Anthemideae</taxon>
        <taxon>Anthemidinae</taxon>
        <taxon>Tanacetum</taxon>
    </lineage>
</organism>
<protein>
    <submittedName>
        <fullName evidence="2">Uncharacterized protein</fullName>
    </submittedName>
</protein>
<evidence type="ECO:0000313" key="2">
    <source>
        <dbReference type="EMBL" id="GFD51640.1"/>
    </source>
</evidence>
<feature type="region of interest" description="Disordered" evidence="1">
    <location>
        <begin position="53"/>
        <end position="111"/>
    </location>
</feature>
<name>A0A699WZ96_TANCI</name>
<accession>A0A699WZ96</accession>
<evidence type="ECO:0000256" key="1">
    <source>
        <dbReference type="SAM" id="MobiDB-lite"/>
    </source>
</evidence>
<feature type="non-terminal residue" evidence="2">
    <location>
        <position position="1"/>
    </location>
</feature>
<sequence>DGQQGGNRRRHGAQQGLRGRDVDVLDQRCLAQQAEVLTNPVEYHDGVVERVADDREHRGQYRQVKGHLEERQDTHGHDHVVDQRDNRTDRELPLETEGQVDQYAAQREQHA</sequence>
<gene>
    <name evidence="2" type="ORF">Tci_923609</name>
</gene>
<comment type="caution">
    <text evidence="2">The sequence shown here is derived from an EMBL/GenBank/DDBJ whole genome shotgun (WGS) entry which is preliminary data.</text>
</comment>
<proteinExistence type="predicted"/>
<dbReference type="EMBL" id="BKCJ011772636">
    <property type="protein sequence ID" value="GFD51640.1"/>
    <property type="molecule type" value="Genomic_DNA"/>
</dbReference>